<keyword evidence="4" id="KW-0812">Transmembrane</keyword>
<dbReference type="SMART" id="SM00656">
    <property type="entry name" value="Amb_all"/>
    <property type="match status" value="1"/>
</dbReference>
<keyword evidence="1 2" id="KW-0456">Lyase</keyword>
<evidence type="ECO:0000256" key="1">
    <source>
        <dbReference type="ARBA" id="ARBA00023239"/>
    </source>
</evidence>
<dbReference type="AlphaFoldDB" id="A0A4U0SME3"/>
<evidence type="ECO:0000256" key="3">
    <source>
        <dbReference type="SAM" id="MobiDB-lite"/>
    </source>
</evidence>
<evidence type="ECO:0000259" key="5">
    <source>
        <dbReference type="SMART" id="SM00656"/>
    </source>
</evidence>
<comment type="subcellular location">
    <subcellularLocation>
        <location evidence="2">Secreted</location>
    </subcellularLocation>
</comment>
<dbReference type="Gene3D" id="2.160.20.10">
    <property type="entry name" value="Single-stranded right-handed beta-helix, Pectin lyase-like"/>
    <property type="match status" value="1"/>
</dbReference>
<dbReference type="InterPro" id="IPR011050">
    <property type="entry name" value="Pectin_lyase_fold/virulence"/>
</dbReference>
<evidence type="ECO:0000256" key="4">
    <source>
        <dbReference type="SAM" id="Phobius"/>
    </source>
</evidence>
<dbReference type="InterPro" id="IPR002022">
    <property type="entry name" value="Pec_lyase"/>
</dbReference>
<sequence>MGEGSSDEGRPLVSKPSSAAARHRRSRAGRRTAVFSAAAVAAAGLGAIPLVMSAHAATDLAHQVLPAEDGWAASGTGTTGGSDAAAAQIFTVSTRAQLVKALGSASNTIPKIVQIEGTINANTDSSGSTVSCAGYASGTGYSLTAYLKAYAPSSWGRRKVPSGTQETARAAAAAKQAKNVQITVPANTTIVGVPGSNAKIVGGNLMLKNVNNVIVRNLTLDSPEDCFPQWDPTDGPTGNWNSEYDTVTLRGATHVWADHNTFTDGPMYDSAEKTYFGREYQVHDGLLDITKGSDLVTVERNRFTSHDKTTLIGSSDTDDASKLRVSIHHNVYAGIVQRAPLARIGQVDVYNNYFDTTKLNGYAHSYSIDSRAGAQVVAQDNYWKLAGGRKASSLFSGDGTGAIAGSGNLVNGTATDLDAAHNATASSSKKIKTTVNWTPALTAGLESSAKNLPISLARTTGAGVLTASGGTAAVAAAATED</sequence>
<accession>A0A4U0SME3</accession>
<protein>
    <submittedName>
        <fullName evidence="6">Polysaccharide lyase family 1 protein</fullName>
    </submittedName>
</protein>
<dbReference type="InterPro" id="IPR012334">
    <property type="entry name" value="Pectin_lyas_fold"/>
</dbReference>
<dbReference type="OrthoDB" id="9804661at2"/>
<dbReference type="Pfam" id="PF00544">
    <property type="entry name" value="Pectate_lyase_4"/>
    <property type="match status" value="1"/>
</dbReference>
<dbReference type="GO" id="GO:0030570">
    <property type="term" value="F:pectate lyase activity"/>
    <property type="evidence" value="ECO:0007669"/>
    <property type="project" value="InterPro"/>
</dbReference>
<dbReference type="GO" id="GO:0000272">
    <property type="term" value="P:polysaccharide catabolic process"/>
    <property type="evidence" value="ECO:0007669"/>
    <property type="project" value="UniProtKB-KW"/>
</dbReference>
<feature type="transmembrane region" description="Helical" evidence="4">
    <location>
        <begin position="32"/>
        <end position="52"/>
    </location>
</feature>
<dbReference type="SUPFAM" id="SSF51126">
    <property type="entry name" value="Pectin lyase-like"/>
    <property type="match status" value="1"/>
</dbReference>
<dbReference type="InterPro" id="IPR045032">
    <property type="entry name" value="PEL"/>
</dbReference>
<evidence type="ECO:0000313" key="7">
    <source>
        <dbReference type="Proteomes" id="UP000305778"/>
    </source>
</evidence>
<dbReference type="GO" id="GO:0005576">
    <property type="term" value="C:extracellular region"/>
    <property type="evidence" value="ECO:0007669"/>
    <property type="project" value="UniProtKB-SubCell"/>
</dbReference>
<keyword evidence="2" id="KW-0964">Secreted</keyword>
<name>A0A4U0SME3_9ACTN</name>
<organism evidence="6 7">
    <name type="scientific">Actinacidiphila oryziradicis</name>
    <dbReference type="NCBI Taxonomy" id="2571141"/>
    <lineage>
        <taxon>Bacteria</taxon>
        <taxon>Bacillati</taxon>
        <taxon>Actinomycetota</taxon>
        <taxon>Actinomycetes</taxon>
        <taxon>Kitasatosporales</taxon>
        <taxon>Streptomycetaceae</taxon>
        <taxon>Actinacidiphila</taxon>
    </lineage>
</organism>
<keyword evidence="2" id="KW-0119">Carbohydrate metabolism</keyword>
<evidence type="ECO:0000256" key="2">
    <source>
        <dbReference type="RuleBase" id="RU361173"/>
    </source>
</evidence>
<evidence type="ECO:0000313" key="6">
    <source>
        <dbReference type="EMBL" id="TKA10846.1"/>
    </source>
</evidence>
<dbReference type="EMBL" id="SUMC01000011">
    <property type="protein sequence ID" value="TKA10846.1"/>
    <property type="molecule type" value="Genomic_DNA"/>
</dbReference>
<keyword evidence="2" id="KW-0624">Polysaccharide degradation</keyword>
<feature type="region of interest" description="Disordered" evidence="3">
    <location>
        <begin position="1"/>
        <end position="28"/>
    </location>
</feature>
<dbReference type="PANTHER" id="PTHR31683">
    <property type="entry name" value="PECTATE LYASE 18-RELATED"/>
    <property type="match status" value="1"/>
</dbReference>
<dbReference type="PANTHER" id="PTHR31683:SF18">
    <property type="entry name" value="PECTATE LYASE 21-RELATED"/>
    <property type="match status" value="1"/>
</dbReference>
<keyword evidence="7" id="KW-1185">Reference proteome</keyword>
<keyword evidence="4" id="KW-0472">Membrane</keyword>
<proteinExistence type="inferred from homology"/>
<gene>
    <name evidence="6" type="ORF">FCI23_14555</name>
</gene>
<feature type="domain" description="Pectate lyase" evidence="5">
    <location>
        <begin position="144"/>
        <end position="389"/>
    </location>
</feature>
<reference evidence="6 7" key="1">
    <citation type="submission" date="2019-04" db="EMBL/GenBank/DDBJ databases">
        <title>Streptomyces oryziradicis sp. nov., a novel actinomycete isolated from rhizosphere soil of rice (Oryza sativa L.).</title>
        <authorList>
            <person name="Li C."/>
        </authorList>
    </citation>
    <scope>NUCLEOTIDE SEQUENCE [LARGE SCALE GENOMIC DNA]</scope>
    <source>
        <strain evidence="6 7">NEAU-C40</strain>
    </source>
</reference>
<comment type="caution">
    <text evidence="6">The sequence shown here is derived from an EMBL/GenBank/DDBJ whole genome shotgun (WGS) entry which is preliminary data.</text>
</comment>
<keyword evidence="4" id="KW-1133">Transmembrane helix</keyword>
<dbReference type="Proteomes" id="UP000305778">
    <property type="component" value="Unassembled WGS sequence"/>
</dbReference>
<comment type="similarity">
    <text evidence="2">Belongs to the polysaccharide lyase 1 family.</text>
</comment>